<evidence type="ECO:0000256" key="2">
    <source>
        <dbReference type="ARBA" id="ARBA00023134"/>
    </source>
</evidence>
<gene>
    <name evidence="4" type="ORF">CVLEPA_LOCUS6656</name>
</gene>
<dbReference type="Gene3D" id="3.40.50.300">
    <property type="entry name" value="P-loop containing nucleotide triphosphate hydrolases"/>
    <property type="match status" value="1"/>
</dbReference>
<dbReference type="InterPro" id="IPR005225">
    <property type="entry name" value="Small_GTP-bd"/>
</dbReference>
<dbReference type="PRINTS" id="PR00328">
    <property type="entry name" value="SAR1GTPBP"/>
</dbReference>
<dbReference type="SUPFAM" id="SSF52540">
    <property type="entry name" value="P-loop containing nucleoside triphosphate hydrolases"/>
    <property type="match status" value="1"/>
</dbReference>
<dbReference type="PROSITE" id="PS51417">
    <property type="entry name" value="ARF"/>
    <property type="match status" value="1"/>
</dbReference>
<dbReference type="CDD" id="cd00878">
    <property type="entry name" value="Arf_Arl"/>
    <property type="match status" value="1"/>
</dbReference>
<dbReference type="InterPro" id="IPR024156">
    <property type="entry name" value="Small_GTPase_ARF"/>
</dbReference>
<dbReference type="NCBIfam" id="TIGR00231">
    <property type="entry name" value="small_GTP"/>
    <property type="match status" value="1"/>
</dbReference>
<comment type="caution">
    <text evidence="4">The sequence shown here is derived from an EMBL/GenBank/DDBJ whole genome shotgun (WGS) entry which is preliminary data.</text>
</comment>
<evidence type="ECO:0000256" key="3">
    <source>
        <dbReference type="RuleBase" id="RU003925"/>
    </source>
</evidence>
<name>A0ABP0FC26_CLALP</name>
<proteinExistence type="inferred from homology"/>
<keyword evidence="5" id="KW-1185">Reference proteome</keyword>
<reference evidence="4 5" key="1">
    <citation type="submission" date="2024-02" db="EMBL/GenBank/DDBJ databases">
        <authorList>
            <person name="Daric V."/>
            <person name="Darras S."/>
        </authorList>
    </citation>
    <scope>NUCLEOTIDE SEQUENCE [LARGE SCALE GENOMIC DNA]</scope>
</reference>
<evidence type="ECO:0000313" key="5">
    <source>
        <dbReference type="Proteomes" id="UP001642483"/>
    </source>
</evidence>
<dbReference type="Proteomes" id="UP001642483">
    <property type="component" value="Unassembled WGS sequence"/>
</dbReference>
<keyword evidence="1 3" id="KW-0547">Nucleotide-binding</keyword>
<dbReference type="SMART" id="SM00177">
    <property type="entry name" value="ARF"/>
    <property type="match status" value="1"/>
</dbReference>
<dbReference type="EMBL" id="CAWYQH010000046">
    <property type="protein sequence ID" value="CAK8677258.1"/>
    <property type="molecule type" value="Genomic_DNA"/>
</dbReference>
<dbReference type="InterPro" id="IPR027417">
    <property type="entry name" value="P-loop_NTPase"/>
</dbReference>
<dbReference type="InterPro" id="IPR006689">
    <property type="entry name" value="Small_GTPase_ARF/SAR"/>
</dbReference>
<evidence type="ECO:0000256" key="1">
    <source>
        <dbReference type="ARBA" id="ARBA00022741"/>
    </source>
</evidence>
<accession>A0ABP0FC26</accession>
<protein>
    <submittedName>
        <fullName evidence="4">Uncharacterized protein</fullName>
    </submittedName>
</protein>
<sequence length="196" mass="22136">MGQLTSNISSCFQPEAKTITILGGGSPGKTTILYKLVADGPDDIIPTVGFNRESLLFENQWLHFWDIGGGSKMPQLWPHHVREADGVIYVIDCSDEEYFEYGLSELVQLIDRTSDMELIPFLIFANKQDKPDLIASSRINDKLLEVKCRYQWHLQPCSATTGQGLSEGIKIFNRNDQPKPVKIFRNLLTFKALLMS</sequence>
<dbReference type="Pfam" id="PF00025">
    <property type="entry name" value="Arf"/>
    <property type="match status" value="1"/>
</dbReference>
<organism evidence="4 5">
    <name type="scientific">Clavelina lepadiformis</name>
    <name type="common">Light-bulb sea squirt</name>
    <name type="synonym">Ascidia lepadiformis</name>
    <dbReference type="NCBI Taxonomy" id="159417"/>
    <lineage>
        <taxon>Eukaryota</taxon>
        <taxon>Metazoa</taxon>
        <taxon>Chordata</taxon>
        <taxon>Tunicata</taxon>
        <taxon>Ascidiacea</taxon>
        <taxon>Aplousobranchia</taxon>
        <taxon>Clavelinidae</taxon>
        <taxon>Clavelina</taxon>
    </lineage>
</organism>
<dbReference type="SMART" id="SM00178">
    <property type="entry name" value="SAR"/>
    <property type="match status" value="1"/>
</dbReference>
<dbReference type="PANTHER" id="PTHR11711">
    <property type="entry name" value="ADP RIBOSYLATION FACTOR-RELATED"/>
    <property type="match status" value="1"/>
</dbReference>
<comment type="similarity">
    <text evidence="3">Belongs to the small GTPase superfamily. Arf family.</text>
</comment>
<keyword evidence="2 3" id="KW-0342">GTP-binding</keyword>
<evidence type="ECO:0000313" key="4">
    <source>
        <dbReference type="EMBL" id="CAK8677258.1"/>
    </source>
</evidence>